<protein>
    <submittedName>
        <fullName evidence="9">ABC transporter permease</fullName>
    </submittedName>
</protein>
<evidence type="ECO:0000256" key="3">
    <source>
        <dbReference type="ARBA" id="ARBA00022475"/>
    </source>
</evidence>
<dbReference type="PROSITE" id="PS50928">
    <property type="entry name" value="ABC_TM1"/>
    <property type="match status" value="1"/>
</dbReference>
<dbReference type="Pfam" id="PF19300">
    <property type="entry name" value="BPD_transp_1_N"/>
    <property type="match status" value="1"/>
</dbReference>
<evidence type="ECO:0000256" key="1">
    <source>
        <dbReference type="ARBA" id="ARBA00004651"/>
    </source>
</evidence>
<dbReference type="PANTHER" id="PTHR43163:SF6">
    <property type="entry name" value="DIPEPTIDE TRANSPORT SYSTEM PERMEASE PROTEIN DPPB-RELATED"/>
    <property type="match status" value="1"/>
</dbReference>
<dbReference type="Pfam" id="PF00528">
    <property type="entry name" value="BPD_transp_1"/>
    <property type="match status" value="1"/>
</dbReference>
<feature type="transmembrane region" description="Helical" evidence="7">
    <location>
        <begin position="227"/>
        <end position="253"/>
    </location>
</feature>
<sequence>MGGYLIRRLAQSVVILLGVTVITFALLYALPADPARMIAGRSATADTVARIRSELGLDQSLPVQYARYLGRLLRGNLGRSYAQKIEVTDLLRSRLAATFWLMLGGIAFELLIGLPAGMLSALRRRSAVDSSVMLGAFLGVSAPQFVVGLFLLYWLAYRWGLFPLGGYGTPAHVILPAFALGIAGGGWYARVMRSAMLDVINQDYVRTARAKGLSEPRVILRHAVRNALLPVVSMVGLDIGTFMGGVVVVESVFSWPGIGQLAWQAIQIVDIPVIMGVVVVSALAIVTGNLLADLAYPWLDPKIRYG</sequence>
<evidence type="ECO:0000256" key="6">
    <source>
        <dbReference type="ARBA" id="ARBA00023136"/>
    </source>
</evidence>
<evidence type="ECO:0000313" key="10">
    <source>
        <dbReference type="Proteomes" id="UP000319353"/>
    </source>
</evidence>
<comment type="caution">
    <text evidence="9">The sequence shown here is derived from an EMBL/GenBank/DDBJ whole genome shotgun (WGS) entry which is preliminary data.</text>
</comment>
<dbReference type="InterPro" id="IPR045621">
    <property type="entry name" value="BPD_transp_1_N"/>
</dbReference>
<keyword evidence="4 7" id="KW-0812">Transmembrane</keyword>
<dbReference type="SUPFAM" id="SSF161098">
    <property type="entry name" value="MetI-like"/>
    <property type="match status" value="1"/>
</dbReference>
<dbReference type="Proteomes" id="UP000319353">
    <property type="component" value="Unassembled WGS sequence"/>
</dbReference>
<dbReference type="CDD" id="cd06261">
    <property type="entry name" value="TM_PBP2"/>
    <property type="match status" value="1"/>
</dbReference>
<dbReference type="Gene3D" id="1.10.3720.10">
    <property type="entry name" value="MetI-like"/>
    <property type="match status" value="1"/>
</dbReference>
<evidence type="ECO:0000256" key="5">
    <source>
        <dbReference type="ARBA" id="ARBA00022989"/>
    </source>
</evidence>
<keyword evidence="3" id="KW-1003">Cell membrane</keyword>
<dbReference type="GO" id="GO:0005886">
    <property type="term" value="C:plasma membrane"/>
    <property type="evidence" value="ECO:0007669"/>
    <property type="project" value="UniProtKB-SubCell"/>
</dbReference>
<feature type="transmembrane region" description="Helical" evidence="7">
    <location>
        <begin position="273"/>
        <end position="296"/>
    </location>
</feature>
<proteinExistence type="inferred from homology"/>
<dbReference type="AlphaFoldDB" id="A0A537LDK8"/>
<feature type="transmembrane region" description="Helical" evidence="7">
    <location>
        <begin position="134"/>
        <end position="157"/>
    </location>
</feature>
<feature type="transmembrane region" description="Helical" evidence="7">
    <location>
        <begin position="99"/>
        <end position="122"/>
    </location>
</feature>
<comment type="subcellular location">
    <subcellularLocation>
        <location evidence="1 7">Cell membrane</location>
        <topology evidence="1 7">Multi-pass membrane protein</topology>
    </subcellularLocation>
</comment>
<evidence type="ECO:0000313" key="9">
    <source>
        <dbReference type="EMBL" id="TMJ06109.1"/>
    </source>
</evidence>
<evidence type="ECO:0000256" key="7">
    <source>
        <dbReference type="RuleBase" id="RU363032"/>
    </source>
</evidence>
<reference evidence="9 10" key="1">
    <citation type="journal article" date="2019" name="Nat. Microbiol.">
        <title>Mediterranean grassland soil C-N compound turnover is dependent on rainfall and depth, and is mediated by genomically divergent microorganisms.</title>
        <authorList>
            <person name="Diamond S."/>
            <person name="Andeer P.F."/>
            <person name="Li Z."/>
            <person name="Crits-Christoph A."/>
            <person name="Burstein D."/>
            <person name="Anantharaman K."/>
            <person name="Lane K.R."/>
            <person name="Thomas B.C."/>
            <person name="Pan C."/>
            <person name="Northen T.R."/>
            <person name="Banfield J.F."/>
        </authorList>
    </citation>
    <scope>NUCLEOTIDE SEQUENCE [LARGE SCALE GENOMIC DNA]</scope>
    <source>
        <strain evidence="9">NP_4</strain>
    </source>
</reference>
<comment type="similarity">
    <text evidence="7">Belongs to the binding-protein-dependent transport system permease family.</text>
</comment>
<dbReference type="GO" id="GO:0055085">
    <property type="term" value="P:transmembrane transport"/>
    <property type="evidence" value="ECO:0007669"/>
    <property type="project" value="InterPro"/>
</dbReference>
<feature type="transmembrane region" description="Helical" evidence="7">
    <location>
        <begin position="12"/>
        <end position="30"/>
    </location>
</feature>
<dbReference type="InterPro" id="IPR035906">
    <property type="entry name" value="MetI-like_sf"/>
</dbReference>
<feature type="transmembrane region" description="Helical" evidence="7">
    <location>
        <begin position="169"/>
        <end position="189"/>
    </location>
</feature>
<dbReference type="InterPro" id="IPR000515">
    <property type="entry name" value="MetI-like"/>
</dbReference>
<evidence type="ECO:0000256" key="4">
    <source>
        <dbReference type="ARBA" id="ARBA00022692"/>
    </source>
</evidence>
<dbReference type="EMBL" id="VBAL01000019">
    <property type="protein sequence ID" value="TMJ06109.1"/>
    <property type="molecule type" value="Genomic_DNA"/>
</dbReference>
<organism evidence="9 10">
    <name type="scientific">Candidatus Segetimicrobium genomatis</name>
    <dbReference type="NCBI Taxonomy" id="2569760"/>
    <lineage>
        <taxon>Bacteria</taxon>
        <taxon>Bacillati</taxon>
        <taxon>Candidatus Sysuimicrobiota</taxon>
        <taxon>Candidatus Sysuimicrobiia</taxon>
        <taxon>Candidatus Sysuimicrobiales</taxon>
        <taxon>Candidatus Segetimicrobiaceae</taxon>
        <taxon>Candidatus Segetimicrobium</taxon>
    </lineage>
</organism>
<keyword evidence="5 7" id="KW-1133">Transmembrane helix</keyword>
<evidence type="ECO:0000256" key="2">
    <source>
        <dbReference type="ARBA" id="ARBA00022448"/>
    </source>
</evidence>
<feature type="domain" description="ABC transmembrane type-1" evidence="8">
    <location>
        <begin position="95"/>
        <end position="296"/>
    </location>
</feature>
<accession>A0A537LDK8</accession>
<keyword evidence="2 7" id="KW-0813">Transport</keyword>
<keyword evidence="6 7" id="KW-0472">Membrane</keyword>
<evidence type="ECO:0000259" key="8">
    <source>
        <dbReference type="PROSITE" id="PS50928"/>
    </source>
</evidence>
<name>A0A537LDK8_9BACT</name>
<dbReference type="PANTHER" id="PTHR43163">
    <property type="entry name" value="DIPEPTIDE TRANSPORT SYSTEM PERMEASE PROTEIN DPPB-RELATED"/>
    <property type="match status" value="1"/>
</dbReference>
<gene>
    <name evidence="9" type="ORF">E6H01_02320</name>
</gene>